<feature type="signal peptide" evidence="1">
    <location>
        <begin position="1"/>
        <end position="23"/>
    </location>
</feature>
<dbReference type="KEGG" id="hqi:H9L05_15220"/>
<name>A0A7H0GSV9_9BACT</name>
<dbReference type="Pfam" id="PF13568">
    <property type="entry name" value="OMP_b-brl_2"/>
    <property type="match status" value="1"/>
</dbReference>
<dbReference type="EMBL" id="CP060784">
    <property type="protein sequence ID" value="QNP51375.1"/>
    <property type="molecule type" value="Genomic_DNA"/>
</dbReference>
<evidence type="ECO:0000259" key="2">
    <source>
        <dbReference type="Pfam" id="PF13568"/>
    </source>
</evidence>
<proteinExistence type="predicted"/>
<organism evidence="3 4">
    <name type="scientific">Hymenobacter qilianensis</name>
    <dbReference type="NCBI Taxonomy" id="1385715"/>
    <lineage>
        <taxon>Bacteria</taxon>
        <taxon>Pseudomonadati</taxon>
        <taxon>Bacteroidota</taxon>
        <taxon>Cytophagia</taxon>
        <taxon>Cytophagales</taxon>
        <taxon>Hymenobacteraceae</taxon>
        <taxon>Hymenobacter</taxon>
    </lineage>
</organism>
<feature type="domain" description="Outer membrane protein beta-barrel" evidence="2">
    <location>
        <begin position="28"/>
        <end position="197"/>
    </location>
</feature>
<dbReference type="InterPro" id="IPR025665">
    <property type="entry name" value="Beta-barrel_OMP_2"/>
</dbReference>
<keyword evidence="4" id="KW-1185">Reference proteome</keyword>
<evidence type="ECO:0000256" key="1">
    <source>
        <dbReference type="SAM" id="SignalP"/>
    </source>
</evidence>
<accession>A0A7H0GSV9</accession>
<reference evidence="3 4" key="1">
    <citation type="submission" date="2020-08" db="EMBL/GenBank/DDBJ databases">
        <title>Genome sequence of Hymenobacter qilianensis JCM 19763T.</title>
        <authorList>
            <person name="Hyun D.-W."/>
            <person name="Bae J.-W."/>
        </authorList>
    </citation>
    <scope>NUCLEOTIDE SEQUENCE [LARGE SCALE GENOMIC DNA]</scope>
    <source>
        <strain evidence="3 4">JCM 19763</strain>
    </source>
</reference>
<evidence type="ECO:0000313" key="4">
    <source>
        <dbReference type="Proteomes" id="UP000516093"/>
    </source>
</evidence>
<protein>
    <submittedName>
        <fullName evidence="3">PorT family protein</fullName>
    </submittedName>
</protein>
<evidence type="ECO:0000313" key="3">
    <source>
        <dbReference type="EMBL" id="QNP51375.1"/>
    </source>
</evidence>
<dbReference type="Proteomes" id="UP000516093">
    <property type="component" value="Chromosome"/>
</dbReference>
<dbReference type="RefSeq" id="WP_187731662.1">
    <property type="nucleotide sequence ID" value="NZ_BMFN01000003.1"/>
</dbReference>
<gene>
    <name evidence="3" type="ORF">H9L05_15220</name>
</gene>
<keyword evidence="1" id="KW-0732">Signal</keyword>
<feature type="chain" id="PRO_5029000452" evidence="1">
    <location>
        <begin position="24"/>
        <end position="233"/>
    </location>
</feature>
<sequence>MKKATLSSLAALGLYCFATPTYAQQLQAAGISAGFNVARLKADRYAFRYNSVLIDPLADQSNDETGNSITLFGRWKIGQAGGWYVQPELGYMSALETPVLLSNATGAYPYANSRIRRLDARLLGGYQSGPLRLFAGPSIGYYLYNSRNFTSPDPELQAVMSALDANPKRWQVAVQAGAGVTLGRLDLNVRYEWGLSPYKQSFPAPGKSAFLTRRMQQLVLEGGFQLYRRSKSK</sequence>
<dbReference type="AlphaFoldDB" id="A0A7H0GSV9"/>